<dbReference type="EMBL" id="KZ107845">
    <property type="protein sequence ID" value="OSS48959.1"/>
    <property type="molecule type" value="Genomic_DNA"/>
</dbReference>
<evidence type="ECO:0000313" key="3">
    <source>
        <dbReference type="EMBL" id="OSS48959.1"/>
    </source>
</evidence>
<feature type="region of interest" description="Disordered" evidence="1">
    <location>
        <begin position="192"/>
        <end position="220"/>
    </location>
</feature>
<dbReference type="InParanoid" id="A0A1Y2LZJ0"/>
<dbReference type="GO" id="GO:0016747">
    <property type="term" value="F:acyltransferase activity, transferring groups other than amino-acyl groups"/>
    <property type="evidence" value="ECO:0007669"/>
    <property type="project" value="InterPro"/>
</dbReference>
<feature type="compositionally biased region" description="Basic and acidic residues" evidence="1">
    <location>
        <begin position="79"/>
        <end position="99"/>
    </location>
</feature>
<gene>
    <name evidence="3" type="ORF">B5807_06827</name>
</gene>
<keyword evidence="4" id="KW-1185">Reference proteome</keyword>
<feature type="region of interest" description="Disordered" evidence="1">
    <location>
        <begin position="263"/>
        <end position="317"/>
    </location>
</feature>
<dbReference type="PROSITE" id="PS51186">
    <property type="entry name" value="GNAT"/>
    <property type="match status" value="1"/>
</dbReference>
<evidence type="ECO:0000259" key="2">
    <source>
        <dbReference type="PROSITE" id="PS51186"/>
    </source>
</evidence>
<accession>A0A1Y2LZJ0</accession>
<dbReference type="InterPro" id="IPR000182">
    <property type="entry name" value="GNAT_dom"/>
</dbReference>
<evidence type="ECO:0000313" key="4">
    <source>
        <dbReference type="Proteomes" id="UP000193240"/>
    </source>
</evidence>
<dbReference type="Gene3D" id="3.40.630.30">
    <property type="match status" value="1"/>
</dbReference>
<dbReference type="STRING" id="105696.A0A1Y2LZJ0"/>
<feature type="domain" description="N-acetyltransferase" evidence="2">
    <location>
        <begin position="526"/>
        <end position="723"/>
    </location>
</feature>
<dbReference type="OMA" id="MELFVHP"/>
<name>A0A1Y2LZJ0_EPING</name>
<feature type="compositionally biased region" description="Basic residues" evidence="1">
    <location>
        <begin position="124"/>
        <end position="136"/>
    </location>
</feature>
<feature type="compositionally biased region" description="Polar residues" evidence="1">
    <location>
        <begin position="194"/>
        <end position="206"/>
    </location>
</feature>
<proteinExistence type="predicted"/>
<feature type="region of interest" description="Disordered" evidence="1">
    <location>
        <begin position="79"/>
        <end position="147"/>
    </location>
</feature>
<dbReference type="Pfam" id="PF00583">
    <property type="entry name" value="Acetyltransf_1"/>
    <property type="match status" value="1"/>
</dbReference>
<reference evidence="3 4" key="1">
    <citation type="journal article" date="2017" name="Genome Announc.">
        <title>Genome sequence of the saprophytic ascomycete Epicoccum nigrum ICMP 19927 strain isolated from New Zealand.</title>
        <authorList>
            <person name="Fokin M."/>
            <person name="Fleetwood D."/>
            <person name="Weir B.S."/>
            <person name="Villas-Boas S.G."/>
        </authorList>
    </citation>
    <scope>NUCLEOTIDE SEQUENCE [LARGE SCALE GENOMIC DNA]</scope>
    <source>
        <strain evidence="3 4">ICMP 19927</strain>
    </source>
</reference>
<evidence type="ECO:0000256" key="1">
    <source>
        <dbReference type="SAM" id="MobiDB-lite"/>
    </source>
</evidence>
<sequence length="740" mass="83740">MSRFDVWRPGTHEPLATPILDADRCARAEDALTWQQQEDLSRYKSRRRSGRAAKFVPLNLGTLATEPQVPIESRAEPLKHLQTHDTAPEVPDKPRLENPHRKKHHPAKSAQVPQSHDAGAKKPCSSRKKRKPQNVHKPKDMAANRPIGAYVPPHVRKMMAAAGPTNDVELGDWITPSSPQTSNKTQLEKLAAGASSNQVLSQDQTPVSPPKTAEGSSSKAIAEVSPIHAIPQKQIAVTPPKTVAGPSKKWIKDEGWNAMLKLGPEPSSKQWGKPNWPSVPKAPRQKHVWIKTRDIPKKASTHSSDEGGVDFESDSGGDPTYDIKKLMDWNCDWLPPPEDWAARKGFHPRHFRQGIEQWINGHSRNCVRPMDINSPDFTGVLVGEDKLGRDTFLTKDVVPRYWLHDLIDNTAPRQFWDEFPQRAPAPLSDIDIFEHPPYWERWEDNKPENCHMLPLDVPDARVNVDDPENEQHSYAMISTADRVQQIAAHSEAKRRKREAKRNRPIPNDVCEVVESPSRHLSLRANVYFRPVQPSDTQGIMTIYNHYVKNTVCAEEVEEQSEAQIKEWIGDIVKAGLPCFVAIAKRNQRKKPEAAYVSETVVGWTHLEPYSAGPMHRFSSELALYVHPGYIRQGVGKCLLDQLMDFANTNYNKRGGYEYINNFEYLKTGKIQIIKTIAVKMHYEQGENMEWSTDFFGDYGFKKAGRFNHIGHKIGKVVDVVMFQCHTAEKIDPNSVPMIPV</sequence>
<dbReference type="AlphaFoldDB" id="A0A1Y2LZJ0"/>
<dbReference type="SUPFAM" id="SSF55729">
    <property type="entry name" value="Acyl-CoA N-acyltransferases (Nat)"/>
    <property type="match status" value="1"/>
</dbReference>
<dbReference type="CDD" id="cd04301">
    <property type="entry name" value="NAT_SF"/>
    <property type="match status" value="1"/>
</dbReference>
<dbReference type="Proteomes" id="UP000193240">
    <property type="component" value="Unassembled WGS sequence"/>
</dbReference>
<dbReference type="InterPro" id="IPR016181">
    <property type="entry name" value="Acyl_CoA_acyltransferase"/>
</dbReference>
<organism evidence="3 4">
    <name type="scientific">Epicoccum nigrum</name>
    <name type="common">Soil fungus</name>
    <name type="synonym">Epicoccum purpurascens</name>
    <dbReference type="NCBI Taxonomy" id="105696"/>
    <lineage>
        <taxon>Eukaryota</taxon>
        <taxon>Fungi</taxon>
        <taxon>Dikarya</taxon>
        <taxon>Ascomycota</taxon>
        <taxon>Pezizomycotina</taxon>
        <taxon>Dothideomycetes</taxon>
        <taxon>Pleosporomycetidae</taxon>
        <taxon>Pleosporales</taxon>
        <taxon>Pleosporineae</taxon>
        <taxon>Didymellaceae</taxon>
        <taxon>Epicoccum</taxon>
    </lineage>
</organism>
<protein>
    <recommendedName>
        <fullName evidence="2">N-acetyltransferase domain-containing protein</fullName>
    </recommendedName>
</protein>